<proteinExistence type="predicted"/>
<name>A0A6C0BLW0_9ZZZZ</name>
<dbReference type="AlphaFoldDB" id="A0A6C0BLW0"/>
<sequence length="49" mass="5705">MSDPVRQLEIIRELSHEMTEIIHRSRLNGLKYGLDWGGNGVGDRWANKR</sequence>
<protein>
    <submittedName>
        <fullName evidence="1">Uncharacterized protein</fullName>
    </submittedName>
</protein>
<accession>A0A6C0BLW0</accession>
<evidence type="ECO:0000313" key="1">
    <source>
        <dbReference type="EMBL" id="QHS92569.1"/>
    </source>
</evidence>
<organism evidence="1">
    <name type="scientific">viral metagenome</name>
    <dbReference type="NCBI Taxonomy" id="1070528"/>
    <lineage>
        <taxon>unclassified sequences</taxon>
        <taxon>metagenomes</taxon>
        <taxon>organismal metagenomes</taxon>
    </lineage>
</organism>
<reference evidence="1" key="1">
    <citation type="journal article" date="2020" name="Nature">
        <title>Giant virus diversity and host interactions through global metagenomics.</title>
        <authorList>
            <person name="Schulz F."/>
            <person name="Roux S."/>
            <person name="Paez-Espino D."/>
            <person name="Jungbluth S."/>
            <person name="Walsh D.A."/>
            <person name="Denef V.J."/>
            <person name="McMahon K.D."/>
            <person name="Konstantinidis K.T."/>
            <person name="Eloe-Fadrosh E.A."/>
            <person name="Kyrpides N.C."/>
            <person name="Woyke T."/>
        </authorList>
    </citation>
    <scope>NUCLEOTIDE SEQUENCE</scope>
    <source>
        <strain evidence="1">GVMAG-M-3300014204-73</strain>
    </source>
</reference>
<dbReference type="EMBL" id="MN739181">
    <property type="protein sequence ID" value="QHS92569.1"/>
    <property type="molecule type" value="Genomic_DNA"/>
</dbReference>